<keyword evidence="1" id="KW-1133">Transmembrane helix</keyword>
<name>A0A1I4G2Z4_9HYPH</name>
<dbReference type="EMBL" id="FOSL01000077">
    <property type="protein sequence ID" value="SFL24109.1"/>
    <property type="molecule type" value="Genomic_DNA"/>
</dbReference>
<organism evidence="2 3">
    <name type="scientific">Neomesorhizobium albiziae</name>
    <dbReference type="NCBI Taxonomy" id="335020"/>
    <lineage>
        <taxon>Bacteria</taxon>
        <taxon>Pseudomonadati</taxon>
        <taxon>Pseudomonadota</taxon>
        <taxon>Alphaproteobacteria</taxon>
        <taxon>Hyphomicrobiales</taxon>
        <taxon>Phyllobacteriaceae</taxon>
        <taxon>Neomesorhizobium</taxon>
    </lineage>
</organism>
<sequence>MVSETTMLEVLVWLLFLFIGCYVVLLTIFAISDKTIGTDLAPYPLAFLVRRGEARRQR</sequence>
<gene>
    <name evidence="2" type="ORF">SAMN04488498_1773</name>
</gene>
<feature type="transmembrane region" description="Helical" evidence="1">
    <location>
        <begin position="12"/>
        <end position="31"/>
    </location>
</feature>
<accession>A0A1I4G2Z4</accession>
<proteinExistence type="predicted"/>
<dbReference type="Proteomes" id="UP000323300">
    <property type="component" value="Unassembled WGS sequence"/>
</dbReference>
<keyword evidence="1" id="KW-0812">Transmembrane</keyword>
<evidence type="ECO:0000313" key="2">
    <source>
        <dbReference type="EMBL" id="SFL24109.1"/>
    </source>
</evidence>
<reference evidence="2 3" key="1">
    <citation type="submission" date="2016-10" db="EMBL/GenBank/DDBJ databases">
        <authorList>
            <person name="Varghese N."/>
            <person name="Submissions S."/>
        </authorList>
    </citation>
    <scope>NUCLEOTIDE SEQUENCE [LARGE SCALE GENOMIC DNA]</scope>
    <source>
        <strain evidence="2 3">DSM 21822</strain>
    </source>
</reference>
<dbReference type="AlphaFoldDB" id="A0A1I4G2Z4"/>
<keyword evidence="3" id="KW-1185">Reference proteome</keyword>
<evidence type="ECO:0000256" key="1">
    <source>
        <dbReference type="SAM" id="Phobius"/>
    </source>
</evidence>
<evidence type="ECO:0000313" key="3">
    <source>
        <dbReference type="Proteomes" id="UP000323300"/>
    </source>
</evidence>
<dbReference type="RefSeq" id="WP_188130662.1">
    <property type="nucleotide sequence ID" value="NZ_BSPE01000076.1"/>
</dbReference>
<keyword evidence="1" id="KW-0472">Membrane</keyword>
<protein>
    <submittedName>
        <fullName evidence="2">Uncharacterized protein</fullName>
    </submittedName>
</protein>